<dbReference type="Pfam" id="PF02574">
    <property type="entry name" value="S-methyl_trans"/>
    <property type="match status" value="1"/>
</dbReference>
<dbReference type="Gene3D" id="3.20.20.330">
    <property type="entry name" value="Homocysteine-binding-like domain"/>
    <property type="match status" value="1"/>
</dbReference>
<dbReference type="GO" id="GO:0009086">
    <property type="term" value="P:methionine biosynthetic process"/>
    <property type="evidence" value="ECO:0007669"/>
    <property type="project" value="InterPro"/>
</dbReference>
<dbReference type="PANTHER" id="PTHR46120:SF4">
    <property type="entry name" value="HCY-BINDING DOMAIN-CONTAINING PROTEIN"/>
    <property type="match status" value="1"/>
</dbReference>
<evidence type="ECO:0000256" key="2">
    <source>
        <dbReference type="ARBA" id="ARBA00022603"/>
    </source>
</evidence>
<dbReference type="OrthoDB" id="261426at2759"/>
<dbReference type="PROSITE" id="PS50970">
    <property type="entry name" value="HCY"/>
    <property type="match status" value="1"/>
</dbReference>
<dbReference type="InterPro" id="IPR036589">
    <property type="entry name" value="HCY_dom_sf"/>
</dbReference>
<dbReference type="OMA" id="PECNHSG"/>
<sequence>MLYGHPSRMTKGLLERLAAGELIIGDGSFVFLLERRGYVSAAAWTPEACVLYPEAVRQLHREYLRAGADVMQTATFYSSDWQLQHVASFRNDEKMKNLTTGDINSAAVDLARGVAEEGGALVAGSVSPVSSIAFKKGKEHVINEFQKQMAIFKEKKVDFLLGEFFINIEEAEWAIQIMAEIGVPVACTMRIPPTGDASGCSPQECAVRMAKAGASVVGINCMYDPTICLETVALMKQGLKEAGLQTYLMVQPLGFHTQEPGYVDDKRGYNALPDWPYAMEPRAISRLDVHNYARAAYELGVRYIGGCCGFEPHHIRAIATELSDERGGLPPAAYNVTPWDALKVSNSSSYWVKTDKEYWDNLTPSTGRQLQTFATLQSKTDQ</sequence>
<dbReference type="KEGG" id="aplc:110974267"/>
<feature type="domain" description="Hcy-binding" evidence="8">
    <location>
        <begin position="11"/>
        <end position="322"/>
    </location>
</feature>
<dbReference type="PIRSF" id="PIRSF037505">
    <property type="entry name" value="Betaine_HMT"/>
    <property type="match status" value="1"/>
</dbReference>
<dbReference type="PANTHER" id="PTHR46120">
    <property type="entry name" value="BETAINE--HOMOCYSTEINE S-METHYLTRANSFERASE 1"/>
    <property type="match status" value="1"/>
</dbReference>
<accession>A0A8B7XMU7</accession>
<keyword evidence="2 7" id="KW-0489">Methyltransferase</keyword>
<dbReference type="SUPFAM" id="SSF82282">
    <property type="entry name" value="Homocysteine S-methyltransferase"/>
    <property type="match status" value="1"/>
</dbReference>
<dbReference type="GO" id="GO:0047150">
    <property type="term" value="F:betaine-homocysteine S-methyltransferase activity"/>
    <property type="evidence" value="ECO:0007669"/>
    <property type="project" value="TreeGrafter"/>
</dbReference>
<dbReference type="InterPro" id="IPR051524">
    <property type="entry name" value="BHMT"/>
</dbReference>
<evidence type="ECO:0000256" key="7">
    <source>
        <dbReference type="PROSITE-ProRule" id="PRU00333"/>
    </source>
</evidence>
<feature type="binding site" evidence="6 7">
    <location>
        <position position="221"/>
    </location>
    <ligand>
        <name>Zn(2+)</name>
        <dbReference type="ChEBI" id="CHEBI:29105"/>
    </ligand>
</feature>
<dbReference type="Proteomes" id="UP000694845">
    <property type="component" value="Unplaced"/>
</dbReference>
<evidence type="ECO:0000313" key="9">
    <source>
        <dbReference type="Proteomes" id="UP000694845"/>
    </source>
</evidence>
<evidence type="ECO:0000313" key="10">
    <source>
        <dbReference type="RefSeq" id="XP_022081487.1"/>
    </source>
</evidence>
<evidence type="ECO:0000256" key="6">
    <source>
        <dbReference type="PIRSR" id="PIRSR037505-2"/>
    </source>
</evidence>
<gene>
    <name evidence="10" type="primary">LOC110974267</name>
</gene>
<dbReference type="RefSeq" id="XP_022081487.1">
    <property type="nucleotide sequence ID" value="XM_022225795.1"/>
</dbReference>
<organism evidence="9 10">
    <name type="scientific">Acanthaster planci</name>
    <name type="common">Crown-of-thorns starfish</name>
    <dbReference type="NCBI Taxonomy" id="133434"/>
    <lineage>
        <taxon>Eukaryota</taxon>
        <taxon>Metazoa</taxon>
        <taxon>Echinodermata</taxon>
        <taxon>Eleutherozoa</taxon>
        <taxon>Asterozoa</taxon>
        <taxon>Asteroidea</taxon>
        <taxon>Valvatacea</taxon>
        <taxon>Valvatida</taxon>
        <taxon>Acanthasteridae</taxon>
        <taxon>Acanthaster</taxon>
    </lineage>
</organism>
<feature type="binding site" evidence="6 7">
    <location>
        <position position="308"/>
    </location>
    <ligand>
        <name>Zn(2+)</name>
        <dbReference type="ChEBI" id="CHEBI:29105"/>
    </ligand>
</feature>
<keyword evidence="5 6" id="KW-0862">Zinc</keyword>
<feature type="binding site" evidence="6 7">
    <location>
        <position position="307"/>
    </location>
    <ligand>
        <name>Zn(2+)</name>
        <dbReference type="ChEBI" id="CHEBI:29105"/>
    </ligand>
</feature>
<dbReference type="GeneID" id="110974267"/>
<protein>
    <submittedName>
        <fullName evidence="10">Betaine--homocysteine S-methyltransferase 1-like</fullName>
    </submittedName>
</protein>
<dbReference type="GO" id="GO:0032259">
    <property type="term" value="P:methylation"/>
    <property type="evidence" value="ECO:0007669"/>
    <property type="project" value="UniProtKB-KW"/>
</dbReference>
<name>A0A8B7XMU7_ACAPL</name>
<evidence type="ECO:0000256" key="5">
    <source>
        <dbReference type="ARBA" id="ARBA00022833"/>
    </source>
</evidence>
<evidence type="ECO:0000256" key="1">
    <source>
        <dbReference type="ARBA" id="ARBA00005137"/>
    </source>
</evidence>
<dbReference type="GO" id="GO:0008270">
    <property type="term" value="F:zinc ion binding"/>
    <property type="evidence" value="ECO:0007669"/>
    <property type="project" value="InterPro"/>
</dbReference>
<keyword evidence="4 6" id="KW-0479">Metal-binding</keyword>
<comment type="cofactor">
    <cofactor evidence="6">
        <name>Zn(2+)</name>
        <dbReference type="ChEBI" id="CHEBI:29105"/>
    </cofactor>
    <text evidence="6">Binds 1 zinc ion per subunit.</text>
</comment>
<dbReference type="InterPro" id="IPR003726">
    <property type="entry name" value="HCY_dom"/>
</dbReference>
<dbReference type="UniPathway" id="UPA00051">
    <property type="reaction ID" value="UER00083"/>
</dbReference>
<evidence type="ECO:0000256" key="3">
    <source>
        <dbReference type="ARBA" id="ARBA00022679"/>
    </source>
</evidence>
<proteinExistence type="predicted"/>
<evidence type="ECO:0000259" key="8">
    <source>
        <dbReference type="PROSITE" id="PS50970"/>
    </source>
</evidence>
<comment type="pathway">
    <text evidence="1">Amino-acid biosynthesis; L-methionine biosynthesis via de novo pathway; L-methionine from L-homocysteine (BhmT route): step 1/1.</text>
</comment>
<keyword evidence="9" id="KW-1185">Reference proteome</keyword>
<dbReference type="AlphaFoldDB" id="A0A8B7XMU7"/>
<dbReference type="InterPro" id="IPR017226">
    <property type="entry name" value="BHMT-like"/>
</dbReference>
<reference evidence="10" key="1">
    <citation type="submission" date="2025-08" db="UniProtKB">
        <authorList>
            <consortium name="RefSeq"/>
        </authorList>
    </citation>
    <scope>IDENTIFICATION</scope>
</reference>
<keyword evidence="3 7" id="KW-0808">Transferase</keyword>
<evidence type="ECO:0000256" key="4">
    <source>
        <dbReference type="ARBA" id="ARBA00022723"/>
    </source>
</evidence>
<dbReference type="FunFam" id="3.20.20.330:FF:000003">
    <property type="entry name" value="Betaine--homocysteine S-methyltransferase 1"/>
    <property type="match status" value="1"/>
</dbReference>